<dbReference type="Gene3D" id="2.40.50.140">
    <property type="entry name" value="Nucleic acid-binding proteins"/>
    <property type="match status" value="1"/>
</dbReference>
<dbReference type="AlphaFoldDB" id="A0A9Q1FI11"/>
<dbReference type="InterPro" id="IPR002048">
    <property type="entry name" value="EF_hand_dom"/>
</dbReference>
<dbReference type="InterPro" id="IPR011129">
    <property type="entry name" value="CSD"/>
</dbReference>
<dbReference type="InterPro" id="IPR040365">
    <property type="entry name" value="EFHD1/2"/>
</dbReference>
<feature type="domain" description="CSD" evidence="6">
    <location>
        <begin position="297"/>
        <end position="366"/>
    </location>
</feature>
<feature type="domain" description="EF-hand" evidence="5">
    <location>
        <begin position="125"/>
        <end position="160"/>
    </location>
</feature>
<dbReference type="PROSITE" id="PS50222">
    <property type="entry name" value="EF_HAND_2"/>
    <property type="match status" value="2"/>
</dbReference>
<dbReference type="SMART" id="SM00357">
    <property type="entry name" value="CSP"/>
    <property type="match status" value="1"/>
</dbReference>
<evidence type="ECO:0000259" key="5">
    <source>
        <dbReference type="PROSITE" id="PS50222"/>
    </source>
</evidence>
<gene>
    <name evidence="7" type="ORF">SKAU_G00158420</name>
</gene>
<evidence type="ECO:0000256" key="4">
    <source>
        <dbReference type="SAM" id="MobiDB-lite"/>
    </source>
</evidence>
<dbReference type="Pfam" id="PF00313">
    <property type="entry name" value="CSD"/>
    <property type="match status" value="1"/>
</dbReference>
<feature type="domain" description="EF-hand" evidence="5">
    <location>
        <begin position="89"/>
        <end position="124"/>
    </location>
</feature>
<dbReference type="PROSITE" id="PS00352">
    <property type="entry name" value="CSD_1"/>
    <property type="match status" value="1"/>
</dbReference>
<dbReference type="CDD" id="cd04458">
    <property type="entry name" value="CSP_CDS"/>
    <property type="match status" value="1"/>
</dbReference>
<feature type="region of interest" description="Disordered" evidence="4">
    <location>
        <begin position="210"/>
        <end position="289"/>
    </location>
</feature>
<dbReference type="EMBL" id="JAINUF010000005">
    <property type="protein sequence ID" value="KAJ8359317.1"/>
    <property type="molecule type" value="Genomic_DNA"/>
</dbReference>
<organism evidence="7 8">
    <name type="scientific">Synaphobranchus kaupii</name>
    <name type="common">Kaup's arrowtooth eel</name>
    <dbReference type="NCBI Taxonomy" id="118154"/>
    <lineage>
        <taxon>Eukaryota</taxon>
        <taxon>Metazoa</taxon>
        <taxon>Chordata</taxon>
        <taxon>Craniata</taxon>
        <taxon>Vertebrata</taxon>
        <taxon>Euteleostomi</taxon>
        <taxon>Actinopterygii</taxon>
        <taxon>Neopterygii</taxon>
        <taxon>Teleostei</taxon>
        <taxon>Anguilliformes</taxon>
        <taxon>Synaphobranchidae</taxon>
        <taxon>Synaphobranchus</taxon>
    </lineage>
</organism>
<dbReference type="SMART" id="SM00054">
    <property type="entry name" value="EFh"/>
    <property type="match status" value="2"/>
</dbReference>
<feature type="compositionally biased region" description="Low complexity" evidence="4">
    <location>
        <begin position="615"/>
        <end position="628"/>
    </location>
</feature>
<name>A0A9Q1FI11_SYNKA</name>
<dbReference type="InterPro" id="IPR012340">
    <property type="entry name" value="NA-bd_OB-fold"/>
</dbReference>
<feature type="compositionally biased region" description="Basic residues" evidence="4">
    <location>
        <begin position="383"/>
        <end position="393"/>
    </location>
</feature>
<dbReference type="PRINTS" id="PR00050">
    <property type="entry name" value="COLDSHOCK"/>
</dbReference>
<evidence type="ECO:0000256" key="1">
    <source>
        <dbReference type="ARBA" id="ARBA00022723"/>
    </source>
</evidence>
<dbReference type="CDD" id="cd00051">
    <property type="entry name" value="EFh"/>
    <property type="match status" value="1"/>
</dbReference>
<evidence type="ECO:0000313" key="7">
    <source>
        <dbReference type="EMBL" id="KAJ8359317.1"/>
    </source>
</evidence>
<feature type="region of interest" description="Disordered" evidence="4">
    <location>
        <begin position="548"/>
        <end position="647"/>
    </location>
</feature>
<sequence length="800" mass="88549">MASDELANKLTRRLQIEDGTEDAVAVDAVAVDEAEENGDIEKATTANADSELGAKLLRRGELNEGVGQHLQPSERVYNPYTEFKEFSRKQIKDMEKMFKQYDAGKDGFIDLMELKLMMEKLEAPQTHLGLKNMIKEVDEDLDNKLSFREFLLIFRKAAAGELAEDSGLQVLASRSEIDVSTEGVKGAKSFFEAKVHAINDSNRFEAEIRQEQEEKKKELEEKKQRKAAFKGLHQTKHRENTLESHRRHKFKSPDTTMSSEAETQQPPQPDVEEESPSSPSSPATATTAGDKKVIATKVLGTVKWFNVRNGYGFINRNDTKEDVFVHQTAIKKNNPRKYLRSVGDGETVEFDVVEGEKGAEAANVTGPGGVPVQGSKYAADRNRYRRYPRRRGPPRGGEYPQGYQSDGEGEVPEKREGEGDSAPEGDMQTQQRRASFPSRRRYPPLLCPPALRPVLPFPLQRVSHVKRRRRRIVVSLRRRGEAVRGVEGEENRGGPDQGNKPMRQNYYRGFRPRFSGRSALAPSGLVSNCSMPALIGWQALGAEHNRLQCQPGREGVPPVPDPPARAASARTTRRTRPMEPRTKTLSSVGTRRHFNYRRRRPQTTKPPEGKEGKPADAPAEKPSAPEAAHGGAERPIGPRLSPGSSSHTLVSLRSLSMRSTLRCTAMRLVISVAQLAGNQPLSPSRILCPMMTTSACCRPSSSGSRDITQLFLVSDLQHYQAPERRRGEEVAPHTPLSGLSQHAAECEVAVHGMPGRRGPPLLAGEDEHIVEQEQVVAPAAEGLPEDAEVVGADSQLPPFP</sequence>
<evidence type="ECO:0000259" key="6">
    <source>
        <dbReference type="PROSITE" id="PS51857"/>
    </source>
</evidence>
<feature type="region of interest" description="Disordered" evidence="4">
    <location>
        <begin position="361"/>
        <end position="441"/>
    </location>
</feature>
<dbReference type="InterPro" id="IPR019844">
    <property type="entry name" value="CSD_CS"/>
</dbReference>
<dbReference type="SUPFAM" id="SSF47473">
    <property type="entry name" value="EF-hand"/>
    <property type="match status" value="1"/>
</dbReference>
<dbReference type="InterPro" id="IPR002059">
    <property type="entry name" value="CSP_DNA-bd"/>
</dbReference>
<evidence type="ECO:0000256" key="2">
    <source>
        <dbReference type="ARBA" id="ARBA00022737"/>
    </source>
</evidence>
<dbReference type="GO" id="GO:0005509">
    <property type="term" value="F:calcium ion binding"/>
    <property type="evidence" value="ECO:0007669"/>
    <property type="project" value="InterPro"/>
</dbReference>
<accession>A0A9Q1FI11</accession>
<dbReference type="Proteomes" id="UP001152622">
    <property type="component" value="Chromosome 5"/>
</dbReference>
<dbReference type="PROSITE" id="PS51857">
    <property type="entry name" value="CSD_2"/>
    <property type="match status" value="1"/>
</dbReference>
<dbReference type="InterPro" id="IPR011992">
    <property type="entry name" value="EF-hand-dom_pair"/>
</dbReference>
<keyword evidence="3" id="KW-0106">Calcium</keyword>
<dbReference type="Gene3D" id="1.10.238.10">
    <property type="entry name" value="EF-hand"/>
    <property type="match status" value="1"/>
</dbReference>
<keyword evidence="2" id="KW-0677">Repeat</keyword>
<keyword evidence="8" id="KW-1185">Reference proteome</keyword>
<feature type="compositionally biased region" description="Basic residues" evidence="4">
    <location>
        <begin position="590"/>
        <end position="602"/>
    </location>
</feature>
<dbReference type="OrthoDB" id="422005at2759"/>
<dbReference type="PANTHER" id="PTHR13025:SF7">
    <property type="entry name" value="EF-HAND DOMAIN FAMILY, MEMBER D2"/>
    <property type="match status" value="1"/>
</dbReference>
<evidence type="ECO:0000256" key="3">
    <source>
        <dbReference type="ARBA" id="ARBA00022837"/>
    </source>
</evidence>
<feature type="compositionally biased region" description="Basic residues" evidence="4">
    <location>
        <begin position="224"/>
        <end position="236"/>
    </location>
</feature>
<feature type="compositionally biased region" description="Polar residues" evidence="4">
    <location>
        <begin position="253"/>
        <end position="265"/>
    </location>
</feature>
<comment type="caution">
    <text evidence="7">The sequence shown here is derived from an EMBL/GenBank/DDBJ whole genome shotgun (WGS) entry which is preliminary data.</text>
</comment>
<dbReference type="FunFam" id="2.40.50.140:FF:000054">
    <property type="entry name" value="Nuclease-sensitive element-binding protein 1"/>
    <property type="match status" value="1"/>
</dbReference>
<keyword evidence="1" id="KW-0479">Metal-binding</keyword>
<feature type="compositionally biased region" description="Low complexity" evidence="4">
    <location>
        <begin position="276"/>
        <end position="288"/>
    </location>
</feature>
<reference evidence="7" key="1">
    <citation type="journal article" date="2023" name="Science">
        <title>Genome structures resolve the early diversification of teleost fishes.</title>
        <authorList>
            <person name="Parey E."/>
            <person name="Louis A."/>
            <person name="Montfort J."/>
            <person name="Bouchez O."/>
            <person name="Roques C."/>
            <person name="Iampietro C."/>
            <person name="Lluch J."/>
            <person name="Castinel A."/>
            <person name="Donnadieu C."/>
            <person name="Desvignes T."/>
            <person name="Floi Bucao C."/>
            <person name="Jouanno E."/>
            <person name="Wen M."/>
            <person name="Mejri S."/>
            <person name="Dirks R."/>
            <person name="Jansen H."/>
            <person name="Henkel C."/>
            <person name="Chen W.J."/>
            <person name="Zahm M."/>
            <person name="Cabau C."/>
            <person name="Klopp C."/>
            <person name="Thompson A.W."/>
            <person name="Robinson-Rechavi M."/>
            <person name="Braasch I."/>
            <person name="Lecointre G."/>
            <person name="Bobe J."/>
            <person name="Postlethwait J.H."/>
            <person name="Berthelot C."/>
            <person name="Roest Crollius H."/>
            <person name="Guiguen Y."/>
        </authorList>
    </citation>
    <scope>NUCLEOTIDE SEQUENCE</scope>
    <source>
        <strain evidence="7">WJC10195</strain>
    </source>
</reference>
<feature type="compositionally biased region" description="Basic and acidic residues" evidence="4">
    <location>
        <begin position="210"/>
        <end position="223"/>
    </location>
</feature>
<dbReference type="GO" id="GO:0003676">
    <property type="term" value="F:nucleic acid binding"/>
    <property type="evidence" value="ECO:0007669"/>
    <property type="project" value="InterPro"/>
</dbReference>
<evidence type="ECO:0000313" key="8">
    <source>
        <dbReference type="Proteomes" id="UP001152622"/>
    </source>
</evidence>
<dbReference type="PANTHER" id="PTHR13025">
    <property type="entry name" value="EF-HAND DOMAIN-CONTAINING PROTEIN D"/>
    <property type="match status" value="1"/>
</dbReference>
<protein>
    <recommendedName>
        <fullName evidence="9">CSD domain-containing protein</fullName>
    </recommendedName>
</protein>
<dbReference type="SUPFAM" id="SSF50249">
    <property type="entry name" value="Nucleic acid-binding proteins"/>
    <property type="match status" value="1"/>
</dbReference>
<evidence type="ECO:0008006" key="9">
    <source>
        <dbReference type="Google" id="ProtNLM"/>
    </source>
</evidence>
<proteinExistence type="predicted"/>
<dbReference type="FunFam" id="1.10.238.10:FF:000112">
    <property type="entry name" value="EF-hand domain family, member D2"/>
    <property type="match status" value="1"/>
</dbReference>
<dbReference type="Pfam" id="PF13499">
    <property type="entry name" value="EF-hand_7"/>
    <property type="match status" value="1"/>
</dbReference>